<gene>
    <name evidence="2" type="ORF">MAR_009387</name>
</gene>
<feature type="non-terminal residue" evidence="2">
    <location>
        <position position="84"/>
    </location>
</feature>
<dbReference type="Proteomes" id="UP001164746">
    <property type="component" value="Chromosome 4"/>
</dbReference>
<evidence type="ECO:0000256" key="1">
    <source>
        <dbReference type="SAM" id="MobiDB-lite"/>
    </source>
</evidence>
<accession>A0ABY7E0P6</accession>
<keyword evidence="3" id="KW-1185">Reference proteome</keyword>
<proteinExistence type="predicted"/>
<protein>
    <submittedName>
        <fullName evidence="2">Uncharacterized protein</fullName>
    </submittedName>
</protein>
<evidence type="ECO:0000313" key="2">
    <source>
        <dbReference type="EMBL" id="WAR02829.1"/>
    </source>
</evidence>
<evidence type="ECO:0000313" key="3">
    <source>
        <dbReference type="Proteomes" id="UP001164746"/>
    </source>
</evidence>
<feature type="region of interest" description="Disordered" evidence="1">
    <location>
        <begin position="24"/>
        <end position="53"/>
    </location>
</feature>
<name>A0ABY7E0P6_MYAAR</name>
<organism evidence="2 3">
    <name type="scientific">Mya arenaria</name>
    <name type="common">Soft-shell clam</name>
    <dbReference type="NCBI Taxonomy" id="6604"/>
    <lineage>
        <taxon>Eukaryota</taxon>
        <taxon>Metazoa</taxon>
        <taxon>Spiralia</taxon>
        <taxon>Lophotrochozoa</taxon>
        <taxon>Mollusca</taxon>
        <taxon>Bivalvia</taxon>
        <taxon>Autobranchia</taxon>
        <taxon>Heteroconchia</taxon>
        <taxon>Euheterodonta</taxon>
        <taxon>Imparidentia</taxon>
        <taxon>Neoheterodontei</taxon>
        <taxon>Myida</taxon>
        <taxon>Myoidea</taxon>
        <taxon>Myidae</taxon>
        <taxon>Mya</taxon>
    </lineage>
</organism>
<dbReference type="EMBL" id="CP111015">
    <property type="protein sequence ID" value="WAR02829.1"/>
    <property type="molecule type" value="Genomic_DNA"/>
</dbReference>
<reference evidence="2" key="1">
    <citation type="submission" date="2022-11" db="EMBL/GenBank/DDBJ databases">
        <title>Centuries of genome instability and evolution in soft-shell clam transmissible cancer (bioRxiv).</title>
        <authorList>
            <person name="Hart S.F.M."/>
            <person name="Yonemitsu M.A."/>
            <person name="Giersch R.M."/>
            <person name="Beal B.F."/>
            <person name="Arriagada G."/>
            <person name="Davis B.W."/>
            <person name="Ostrander E.A."/>
            <person name="Goff S.P."/>
            <person name="Metzger M.J."/>
        </authorList>
    </citation>
    <scope>NUCLEOTIDE SEQUENCE</scope>
    <source>
        <strain evidence="2">MELC-2E11</strain>
        <tissue evidence="2">Siphon/mantle</tissue>
    </source>
</reference>
<sequence length="84" mass="9243">MNGGKSALAWNDLMYWKHGMMARAPGGPPHDAASPYKRARPPSPPQTSMLQRQSAAYYQDPRYGMTVAAVAGGFSNIYRDPFQP</sequence>